<sequence>MRTTVTVAALAAAAAQAQDLNQTIVGCVEVECPAAADNVNDNCAIADTGSFPSIGLTRVPTGNSALSGLSWVKGFNITDSSSGRAFHSSFYLGTPPDLNLTNSTGACAVFLHGASGSLSFGQNETSATAQGTCADAMGSSCVDALVSRARTLVEGYAGEDDRPSISDACARLQKDLEDGRDDACASISGGDWNNFVGVDLTGEGAPQPLSQQQNASSTCWPVIPKQDELTLISEYQTPGSDLIEDAERAQWAVTPVLTVFYSAGDGSLVTDVDASLSCIKTMGPARASLDTINDGSADPDSGATALLPSGSWIPIAFAATLATIIVSYVS</sequence>
<protein>
    <submittedName>
        <fullName evidence="1">Uncharacterized protein</fullName>
    </submittedName>
</protein>
<organism evidence="1 2">
    <name type="scientific">Hypoxylon rubiginosum</name>
    <dbReference type="NCBI Taxonomy" id="110542"/>
    <lineage>
        <taxon>Eukaryota</taxon>
        <taxon>Fungi</taxon>
        <taxon>Dikarya</taxon>
        <taxon>Ascomycota</taxon>
        <taxon>Pezizomycotina</taxon>
        <taxon>Sordariomycetes</taxon>
        <taxon>Xylariomycetidae</taxon>
        <taxon>Xylariales</taxon>
        <taxon>Hypoxylaceae</taxon>
        <taxon>Hypoxylon</taxon>
    </lineage>
</organism>
<proteinExistence type="predicted"/>
<dbReference type="Proteomes" id="UP001497700">
    <property type="component" value="Unassembled WGS sequence"/>
</dbReference>
<reference evidence="1 2" key="1">
    <citation type="journal article" date="2022" name="New Phytol.">
        <title>Ecological generalism drives hyperdiversity of secondary metabolite gene clusters in xylarialean endophytes.</title>
        <authorList>
            <person name="Franco M.E.E."/>
            <person name="Wisecaver J.H."/>
            <person name="Arnold A.E."/>
            <person name="Ju Y.M."/>
            <person name="Slot J.C."/>
            <person name="Ahrendt S."/>
            <person name="Moore L.P."/>
            <person name="Eastman K.E."/>
            <person name="Scott K."/>
            <person name="Konkel Z."/>
            <person name="Mondo S.J."/>
            <person name="Kuo A."/>
            <person name="Hayes R.D."/>
            <person name="Haridas S."/>
            <person name="Andreopoulos B."/>
            <person name="Riley R."/>
            <person name="LaButti K."/>
            <person name="Pangilinan J."/>
            <person name="Lipzen A."/>
            <person name="Amirebrahimi M."/>
            <person name="Yan J."/>
            <person name="Adam C."/>
            <person name="Keymanesh K."/>
            <person name="Ng V."/>
            <person name="Louie K."/>
            <person name="Northen T."/>
            <person name="Drula E."/>
            <person name="Henrissat B."/>
            <person name="Hsieh H.M."/>
            <person name="Youens-Clark K."/>
            <person name="Lutzoni F."/>
            <person name="Miadlikowska J."/>
            <person name="Eastwood D.C."/>
            <person name="Hamelin R.C."/>
            <person name="Grigoriev I.V."/>
            <person name="U'Ren J.M."/>
        </authorList>
    </citation>
    <scope>NUCLEOTIDE SEQUENCE [LARGE SCALE GENOMIC DNA]</scope>
    <source>
        <strain evidence="1 2">CBS 119005</strain>
    </source>
</reference>
<comment type="caution">
    <text evidence="1">The sequence shown here is derived from an EMBL/GenBank/DDBJ whole genome shotgun (WGS) entry which is preliminary data.</text>
</comment>
<dbReference type="EMBL" id="MU393607">
    <property type="protein sequence ID" value="KAI4859908.1"/>
    <property type="molecule type" value="Genomic_DNA"/>
</dbReference>
<name>A0ACB9YL86_9PEZI</name>
<gene>
    <name evidence="1" type="ORF">F4820DRAFT_438358</name>
</gene>
<evidence type="ECO:0000313" key="2">
    <source>
        <dbReference type="Proteomes" id="UP001497700"/>
    </source>
</evidence>
<keyword evidence="2" id="KW-1185">Reference proteome</keyword>
<evidence type="ECO:0000313" key="1">
    <source>
        <dbReference type="EMBL" id="KAI4859908.1"/>
    </source>
</evidence>
<accession>A0ACB9YL86</accession>